<evidence type="ECO:0000313" key="3">
    <source>
        <dbReference type="Proteomes" id="UP000634530"/>
    </source>
</evidence>
<sequence>MSRRRLTFTPTFKREAANLVLDQVHSCLEAAKSLDVNESLLRRWVAQLQLERGGVTPTAKAFTPEQQTIQELQARIYAHLTPAASY</sequence>
<gene>
    <name evidence="2" type="ORF">HU752_008350</name>
</gene>
<dbReference type="Proteomes" id="UP000634530">
    <property type="component" value="Chromosome"/>
</dbReference>
<dbReference type="GO" id="GO:0006313">
    <property type="term" value="P:DNA transposition"/>
    <property type="evidence" value="ECO:0007669"/>
    <property type="project" value="InterPro"/>
</dbReference>
<dbReference type="InterPro" id="IPR009057">
    <property type="entry name" value="Homeodomain-like_sf"/>
</dbReference>
<evidence type="ECO:0000256" key="1">
    <source>
        <dbReference type="ARBA" id="ARBA00009964"/>
    </source>
</evidence>
<protein>
    <submittedName>
        <fullName evidence="2">Transposase</fullName>
    </submittedName>
</protein>
<proteinExistence type="inferred from homology"/>
<dbReference type="SUPFAM" id="SSF46689">
    <property type="entry name" value="Homeodomain-like"/>
    <property type="match status" value="1"/>
</dbReference>
<dbReference type="GO" id="GO:0003677">
    <property type="term" value="F:DNA binding"/>
    <property type="evidence" value="ECO:0007669"/>
    <property type="project" value="InterPro"/>
</dbReference>
<name>A0A9E6PPR5_9PSED</name>
<dbReference type="Gene3D" id="1.10.10.60">
    <property type="entry name" value="Homeodomain-like"/>
    <property type="match status" value="1"/>
</dbReference>
<reference evidence="2 3" key="2">
    <citation type="journal article" date="2021" name="Microorganisms">
        <title>The Ever-Expanding Pseudomonas Genus: Description of 43 New Species and Partition of the Pseudomonas putida Group.</title>
        <authorList>
            <person name="Girard L."/>
            <person name="Lood C."/>
            <person name="Hofte M."/>
            <person name="Vandamme P."/>
            <person name="Rokni-Zadeh H."/>
            <person name="van Noort V."/>
            <person name="Lavigne R."/>
            <person name="De Mot R."/>
        </authorList>
    </citation>
    <scope>NUCLEOTIDE SEQUENCE [LARGE SCALE GENOMIC DNA]</scope>
    <source>
        <strain evidence="2 3">RW8P3</strain>
    </source>
</reference>
<dbReference type="Pfam" id="PF01527">
    <property type="entry name" value="HTH_Tnp_1"/>
    <property type="match status" value="1"/>
</dbReference>
<keyword evidence="3" id="KW-1185">Reference proteome</keyword>
<dbReference type="KEGG" id="pvw:HU752_008350"/>
<accession>A0A9E6PPR5</accession>
<reference evidence="2 3" key="1">
    <citation type="journal article" date="2020" name="Microorganisms">
        <title>Reliable Identification of Environmental Pseudomonas Isolates Using the rpoD Gene.</title>
        <authorList>
            <consortium name="The Broad Institute Genome Sequencing Platform"/>
            <person name="Girard L."/>
            <person name="Lood C."/>
            <person name="Rokni-Zadeh H."/>
            <person name="van Noort V."/>
            <person name="Lavigne R."/>
            <person name="De Mot R."/>
        </authorList>
    </citation>
    <scope>NUCLEOTIDE SEQUENCE [LARGE SCALE GENOMIC DNA]</scope>
    <source>
        <strain evidence="2 3">RW8P3</strain>
    </source>
</reference>
<dbReference type="GO" id="GO:0004803">
    <property type="term" value="F:transposase activity"/>
    <property type="evidence" value="ECO:0007669"/>
    <property type="project" value="InterPro"/>
</dbReference>
<dbReference type="InterPro" id="IPR002514">
    <property type="entry name" value="Transposase_8"/>
</dbReference>
<dbReference type="AlphaFoldDB" id="A0A9E6PPR5"/>
<dbReference type="EMBL" id="CP077093">
    <property type="protein sequence ID" value="QXI29950.1"/>
    <property type="molecule type" value="Genomic_DNA"/>
</dbReference>
<comment type="similarity">
    <text evidence="1">Belongs to the transposase 8 family.</text>
</comment>
<organism evidence="2 3">
    <name type="scientific">Pseudomonas vanderleydeniana</name>
    <dbReference type="NCBI Taxonomy" id="2745495"/>
    <lineage>
        <taxon>Bacteria</taxon>
        <taxon>Pseudomonadati</taxon>
        <taxon>Pseudomonadota</taxon>
        <taxon>Gammaproteobacteria</taxon>
        <taxon>Pseudomonadales</taxon>
        <taxon>Pseudomonadaceae</taxon>
        <taxon>Pseudomonas</taxon>
    </lineage>
</organism>
<evidence type="ECO:0000313" key="2">
    <source>
        <dbReference type="EMBL" id="QXI29950.1"/>
    </source>
</evidence>